<proteinExistence type="predicted"/>
<evidence type="ECO:0000313" key="1">
    <source>
        <dbReference type="EMBL" id="QWQ35024.1"/>
    </source>
</evidence>
<dbReference type="InterPro" id="IPR011990">
    <property type="entry name" value="TPR-like_helical_dom_sf"/>
</dbReference>
<dbReference type="PANTHER" id="PTHR47691:SF3">
    <property type="entry name" value="HTH-TYPE TRANSCRIPTIONAL REGULATOR RV0890C-RELATED"/>
    <property type="match status" value="1"/>
</dbReference>
<dbReference type="EMBL" id="CP076456">
    <property type="protein sequence ID" value="QWQ35024.1"/>
    <property type="molecule type" value="Genomic_DNA"/>
</dbReference>
<dbReference type="SUPFAM" id="SSF52540">
    <property type="entry name" value="P-loop containing nucleoside triphosphate hydrolases"/>
    <property type="match status" value="1"/>
</dbReference>
<reference evidence="1" key="1">
    <citation type="submission" date="2021-06" db="EMBL/GenBank/DDBJ databases">
        <title>Novel species in genus Arthrobacter.</title>
        <authorList>
            <person name="Zhang G."/>
        </authorList>
    </citation>
    <scope>NUCLEOTIDE SEQUENCE</scope>
    <source>
        <strain evidence="1">Zg-ZUI122</strain>
    </source>
</reference>
<dbReference type="Proteomes" id="UP000680588">
    <property type="component" value="Chromosome"/>
</dbReference>
<dbReference type="RefSeq" id="WP_207347011.1">
    <property type="nucleotide sequence ID" value="NZ_CP076456.1"/>
</dbReference>
<gene>
    <name evidence="1" type="ORF">KG104_10845</name>
</gene>
<accession>A0A975S513</accession>
<name>A0A975S513_9MICC</name>
<dbReference type="InterPro" id="IPR027417">
    <property type="entry name" value="P-loop_NTPase"/>
</dbReference>
<dbReference type="PANTHER" id="PTHR47691">
    <property type="entry name" value="REGULATOR-RELATED"/>
    <property type="match status" value="1"/>
</dbReference>
<dbReference type="Gene3D" id="3.40.50.300">
    <property type="entry name" value="P-loop containing nucleotide triphosphate hydrolases"/>
    <property type="match status" value="1"/>
</dbReference>
<dbReference type="AlphaFoldDB" id="A0A975S513"/>
<protein>
    <recommendedName>
        <fullName evidence="3">NB-ARC domain-containing protein</fullName>
    </recommendedName>
</protein>
<evidence type="ECO:0008006" key="3">
    <source>
        <dbReference type="Google" id="ProtNLM"/>
    </source>
</evidence>
<organism evidence="1 2">
    <name type="scientific">Arthrobacter sunyaminii</name>
    <dbReference type="NCBI Taxonomy" id="2816859"/>
    <lineage>
        <taxon>Bacteria</taxon>
        <taxon>Bacillati</taxon>
        <taxon>Actinomycetota</taxon>
        <taxon>Actinomycetes</taxon>
        <taxon>Micrococcales</taxon>
        <taxon>Micrococcaceae</taxon>
        <taxon>Arthrobacter</taxon>
    </lineage>
</organism>
<sequence>MSQISNASGGVGTAAGLGYQYLVAVEDVLDHMAKHPAEDFVLESEDHVSDVVDYSITDPDGIRLLSVQAKSSVDGPQGKRMGVPEIAGILLQLIEHDSQRYLIRTNRRLTTAGEALRSALVSLDPSTATSPGVIEIIGPHLSPGWLTEAIDAGINVSRLARCVVLCEPVDLDVLRSQIEGKAQHQRRLRGDGTGRHTAEVLVGYLTSQILHLSSRRKGRRLDRAGLERLLGVPNLVLAGAAGEIDWGVPLGPVPVTRTIGRTEALAGITKTFSGPPVGAVRRVALTGLSGIGKSTVARLYLDTARHYYDRILWIDAHSTEAIREAVSACVGIDARDASTDIVAEQFKFTISRVPATWLLVFDNAPDDRTVAPWLPVVGAIDLLATSTNSAGWGQWHRNRLHPMTDPQAIALLCERLELASLDADAERDALRLCGALGNWPLAIELACGFLADSGRGLEMTDAYLDRLKEHIIDDETLVPPDYRSHPSLLQAISIALDTVTSRDDRLPLRAMALIETLAYLPPRSAPLQLAGGVTVAAESMAGRYQLADEEDAEPGSETEQHVEIAVRQLSMASLVHRVQAPETAGGDLVRTNDIVLDVVRGHHSNTARLRVLGLLQLVLSDQIRSAVDTYKFNNAERLATSALTTIDFSELFRAYTPEGITLIGNMANMFAHRGDPESAQSLYRQELGTMDRLDLDAPVLRAIIHSNISSIQIQNNAPIGEIRQTIDSAIYYLGRCAIDLGTHHSVAQAATQVYENVQLLAGSDSWLSVEVTDRWISFLVDSFPDVKAGSAFREFHDQLRSLGNNDSATLGGIEERLRVETSPAVHLQLLFLRGDALASLERYEESIDAFREALVQADARAIGLSAGWVEVLNAWRTAAFRVLEMFDMEALEFCRQMDSLVDALRPHQTDDSVTLELCGVVTRVLDHDLEESSARVEALAGQAIAPTHLAPHPEGSLLAIAACQRIVRLRQSASGAPIVPLRAWGLGGVWTAQGPQRRVFAAMDSSHVEHMPPSGLAGRWVCDENGAGLLIGGESPVLAWSPMRETWWMEWEDANSVPATVRLREVIVSPGFAADRRNVLVGSAYEGSDQHIIDPDGPIIEIAIFG</sequence>
<dbReference type="SUPFAM" id="SSF48452">
    <property type="entry name" value="TPR-like"/>
    <property type="match status" value="1"/>
</dbReference>
<keyword evidence="2" id="KW-1185">Reference proteome</keyword>
<evidence type="ECO:0000313" key="2">
    <source>
        <dbReference type="Proteomes" id="UP000680588"/>
    </source>
</evidence>
<dbReference type="KEGG" id="asun:KG104_10845"/>